<sequence>MDEESKEKKSKSLWRPLLAAPLLFFLPPLSIGLYLTHPFPAKTTKSPKDYGMVFEEIEFHSRKDQVKLAGWWIPSASKQSKKTVITAHGYMNERSMEGIGGLKLARVLSEQGYNVLMFDFRNAGKSKGRTNGVRIL</sequence>
<evidence type="ECO:0000313" key="3">
    <source>
        <dbReference type="EMBL" id="MCH6264487.1"/>
    </source>
</evidence>
<dbReference type="EMBL" id="JAGYPE010000006">
    <property type="protein sequence ID" value="MBS4186114.1"/>
    <property type="molecule type" value="Genomic_DNA"/>
</dbReference>
<dbReference type="GO" id="GO:0016787">
    <property type="term" value="F:hydrolase activity"/>
    <property type="evidence" value="ECO:0007669"/>
    <property type="project" value="UniProtKB-KW"/>
</dbReference>
<comment type="caution">
    <text evidence="2">The sequence shown here is derived from an EMBL/GenBank/DDBJ whole genome shotgun (WGS) entry which is preliminary data.</text>
</comment>
<name>A0A942YD86_9BACI</name>
<keyword evidence="1" id="KW-0472">Membrane</keyword>
<evidence type="ECO:0000256" key="1">
    <source>
        <dbReference type="SAM" id="Phobius"/>
    </source>
</evidence>
<keyword evidence="4" id="KW-1185">Reference proteome</keyword>
<dbReference type="InterPro" id="IPR029058">
    <property type="entry name" value="AB_hydrolase_fold"/>
</dbReference>
<evidence type="ECO:0000313" key="4">
    <source>
        <dbReference type="Proteomes" id="UP000677265"/>
    </source>
</evidence>
<accession>A0A942YD86</accession>
<proteinExistence type="predicted"/>
<keyword evidence="1" id="KW-0812">Transmembrane</keyword>
<keyword evidence="1" id="KW-1133">Transmembrane helix</keyword>
<dbReference type="Proteomes" id="UP000677265">
    <property type="component" value="Unassembled WGS sequence"/>
</dbReference>
<organism evidence="2">
    <name type="scientific">Neobacillus citreus</name>
    <dbReference type="NCBI Taxonomy" id="2833578"/>
    <lineage>
        <taxon>Bacteria</taxon>
        <taxon>Bacillati</taxon>
        <taxon>Bacillota</taxon>
        <taxon>Bacilli</taxon>
        <taxon>Bacillales</taxon>
        <taxon>Bacillaceae</taxon>
        <taxon>Neobacillus</taxon>
    </lineage>
</organism>
<dbReference type="RefSeq" id="WP_213145909.1">
    <property type="nucleotide sequence ID" value="NZ_JAGYPE020000003.1"/>
</dbReference>
<dbReference type="EMBL" id="JAGYPE020000003">
    <property type="protein sequence ID" value="MCH6264487.1"/>
    <property type="molecule type" value="Genomic_DNA"/>
</dbReference>
<feature type="transmembrane region" description="Helical" evidence="1">
    <location>
        <begin position="12"/>
        <end position="35"/>
    </location>
</feature>
<reference evidence="2" key="1">
    <citation type="submission" date="2021-05" db="EMBL/GenBank/DDBJ databases">
        <title>Novel Bacillus species.</title>
        <authorList>
            <person name="Liu G."/>
        </authorList>
    </citation>
    <scope>NUCLEOTIDE SEQUENCE</scope>
    <source>
        <strain evidence="2 4">FJAT-50051</strain>
    </source>
</reference>
<dbReference type="AlphaFoldDB" id="A0A942YD86"/>
<evidence type="ECO:0000313" key="2">
    <source>
        <dbReference type="EMBL" id="MBS4186114.1"/>
    </source>
</evidence>
<gene>
    <name evidence="3" type="ORF">KHB02_002950</name>
    <name evidence="2" type="ORF">KHB02_32485</name>
</gene>
<protein>
    <submittedName>
        <fullName evidence="2">Alpha/beta hydrolase</fullName>
    </submittedName>
</protein>
<keyword evidence="2" id="KW-0378">Hydrolase</keyword>
<dbReference type="Gene3D" id="3.40.50.1820">
    <property type="entry name" value="alpha/beta hydrolase"/>
    <property type="match status" value="1"/>
</dbReference>
<dbReference type="SUPFAM" id="SSF53474">
    <property type="entry name" value="alpha/beta-Hydrolases"/>
    <property type="match status" value="1"/>
</dbReference>